<feature type="transmembrane region" description="Helical" evidence="1">
    <location>
        <begin position="82"/>
        <end position="105"/>
    </location>
</feature>
<evidence type="ECO:0000313" key="4">
    <source>
        <dbReference type="Proteomes" id="UP000092839"/>
    </source>
</evidence>
<dbReference type="InterPro" id="IPR009936">
    <property type="entry name" value="DUF1468"/>
</dbReference>
<dbReference type="OrthoDB" id="8230405at2"/>
<evidence type="ECO:0000259" key="2">
    <source>
        <dbReference type="Pfam" id="PF07331"/>
    </source>
</evidence>
<accession>A0A1B1UEQ0</accession>
<organism evidence="3 4">
    <name type="scientific">Bradyrhizobium icense</name>
    <dbReference type="NCBI Taxonomy" id="1274631"/>
    <lineage>
        <taxon>Bacteria</taxon>
        <taxon>Pseudomonadati</taxon>
        <taxon>Pseudomonadota</taxon>
        <taxon>Alphaproteobacteria</taxon>
        <taxon>Hyphomicrobiales</taxon>
        <taxon>Nitrobacteraceae</taxon>
        <taxon>Bradyrhizobium</taxon>
    </lineage>
</organism>
<gene>
    <name evidence="3" type="ORF">LMTR13_14855</name>
</gene>
<dbReference type="STRING" id="1274631.LMTR13_14855"/>
<keyword evidence="1" id="KW-0472">Membrane</keyword>
<keyword evidence="4" id="KW-1185">Reference proteome</keyword>
<keyword evidence="1" id="KW-0812">Transmembrane</keyword>
<dbReference type="KEGG" id="bic:LMTR13_14855"/>
<feature type="transmembrane region" description="Helical" evidence="1">
    <location>
        <begin position="125"/>
        <end position="144"/>
    </location>
</feature>
<reference evidence="3 4" key="1">
    <citation type="submission" date="2016-07" db="EMBL/GenBank/DDBJ databases">
        <title>Complete genome sequence of Bradyrhizobium icense LMTR 13T, a potential inoculant strain isolated from lima bean (Phaseolus lunatus) in Peru.</title>
        <authorList>
            <person name="Ormeno-Orrillo E."/>
            <person name="Duran D."/>
            <person name="Rogel M.A."/>
            <person name="Rey L."/>
            <person name="Imperial J."/>
            <person name="Ruiz-Argueso T."/>
            <person name="Martinez-Romero E."/>
        </authorList>
    </citation>
    <scope>NUCLEOTIDE SEQUENCE [LARGE SCALE GENOMIC DNA]</scope>
    <source>
        <strain evidence="3 4">LMTR 13</strain>
    </source>
</reference>
<dbReference type="EMBL" id="CP016428">
    <property type="protein sequence ID" value="ANW01257.1"/>
    <property type="molecule type" value="Genomic_DNA"/>
</dbReference>
<feature type="transmembrane region" description="Helical" evidence="1">
    <location>
        <begin position="40"/>
        <end position="61"/>
    </location>
</feature>
<dbReference type="AlphaFoldDB" id="A0A1B1UEQ0"/>
<dbReference type="RefSeq" id="WP_065728523.1">
    <property type="nucleotide sequence ID" value="NZ_CP016428.1"/>
</dbReference>
<evidence type="ECO:0000256" key="1">
    <source>
        <dbReference type="SAM" id="Phobius"/>
    </source>
</evidence>
<dbReference type="Pfam" id="PF07331">
    <property type="entry name" value="TctB"/>
    <property type="match status" value="1"/>
</dbReference>
<name>A0A1B1UEQ0_9BRAD</name>
<protein>
    <recommendedName>
        <fullName evidence="2">DUF1468 domain-containing protein</fullName>
    </recommendedName>
</protein>
<proteinExistence type="predicted"/>
<keyword evidence="1" id="KW-1133">Transmembrane helix</keyword>
<evidence type="ECO:0000313" key="3">
    <source>
        <dbReference type="EMBL" id="ANW01257.1"/>
    </source>
</evidence>
<feature type="domain" description="DUF1468" evidence="2">
    <location>
        <begin position="9"/>
        <end position="153"/>
    </location>
</feature>
<sequence length="160" mass="17432">MRLGRDSFAGLIFLAVSLALLVQSFGLPQLPLVPVGPGFYPRIVLIFMAVTSATLIVQDLLARRAEPADVPAPAQPQRAYGLVALAFVIVALYLVLLPLLGYRIATVLFVAALQAILEKPTTWRQWAVLAAIAIGTSAVTYLVFERYLSVLLPRGSWTNW</sequence>
<dbReference type="Proteomes" id="UP000092839">
    <property type="component" value="Chromosome"/>
</dbReference>